<comment type="function">
    <text evidence="1">Catalyzes the cleavage of beta-carotene at its central double bond (15,15') to yield two molecules of all-trans-retinal.</text>
</comment>
<feature type="transmembrane region" description="Helical" evidence="1">
    <location>
        <begin position="84"/>
        <end position="117"/>
    </location>
</feature>
<feature type="transmembrane region" description="Helical" evidence="1">
    <location>
        <begin position="298"/>
        <end position="319"/>
    </location>
</feature>
<dbReference type="GO" id="GO:0005506">
    <property type="term" value="F:iron ion binding"/>
    <property type="evidence" value="ECO:0007669"/>
    <property type="project" value="UniProtKB-UniRule"/>
</dbReference>
<feature type="transmembrane region" description="Helical" evidence="1">
    <location>
        <begin position="17"/>
        <end position="36"/>
    </location>
</feature>
<name>A0A6J4PS03_9ACTN</name>
<dbReference type="InterPro" id="IPR022270">
    <property type="entry name" value="Blh_diox"/>
</dbReference>
<dbReference type="AlphaFoldDB" id="A0A6J4PS03"/>
<keyword evidence="1" id="KW-0472">Membrane</keyword>
<dbReference type="EMBL" id="CADCVA010000220">
    <property type="protein sequence ID" value="CAA9422703.1"/>
    <property type="molecule type" value="Genomic_DNA"/>
</dbReference>
<protein>
    <recommendedName>
        <fullName evidence="1">Probable beta-carotene 15,15'-dioxygenase</fullName>
        <ecNumber evidence="1">1.13.11.63</ecNumber>
    </recommendedName>
</protein>
<feature type="transmembrane region" description="Helical" evidence="1">
    <location>
        <begin position="216"/>
        <end position="242"/>
    </location>
</feature>
<dbReference type="GO" id="GO:0003834">
    <property type="term" value="F:beta-carotene 15,15'-dioxygenase activity"/>
    <property type="evidence" value="ECO:0007669"/>
    <property type="project" value="UniProtKB-EC"/>
</dbReference>
<reference evidence="2" key="1">
    <citation type="submission" date="2020-02" db="EMBL/GenBank/DDBJ databases">
        <authorList>
            <person name="Meier V. D."/>
        </authorList>
    </citation>
    <scope>NUCLEOTIDE SEQUENCE</scope>
    <source>
        <strain evidence="2">AVDCRST_MAG82</strain>
    </source>
</reference>
<comment type="subcellular location">
    <subcellularLocation>
        <location evidence="1">Cell membrane</location>
        <topology evidence="1">Multi-pass membrane protein</topology>
    </subcellularLocation>
</comment>
<comment type="catalytic activity">
    <reaction evidence="1">
        <text>all-trans-beta-carotene + O2 = 2 all-trans-retinal</text>
        <dbReference type="Rhea" id="RHEA:32887"/>
        <dbReference type="ChEBI" id="CHEBI:15379"/>
        <dbReference type="ChEBI" id="CHEBI:17579"/>
        <dbReference type="ChEBI" id="CHEBI:17898"/>
        <dbReference type="EC" id="1.13.11.63"/>
    </reaction>
</comment>
<evidence type="ECO:0000256" key="1">
    <source>
        <dbReference type="HAMAP-Rule" id="MF_02093"/>
    </source>
</evidence>
<dbReference type="HAMAP" id="MF_02093">
    <property type="entry name" value="Beta_carotene_diox"/>
    <property type="match status" value="1"/>
</dbReference>
<keyword evidence="1" id="KW-1003">Cell membrane</keyword>
<organism evidence="2">
    <name type="scientific">uncultured Rubrobacteraceae bacterium</name>
    <dbReference type="NCBI Taxonomy" id="349277"/>
    <lineage>
        <taxon>Bacteria</taxon>
        <taxon>Bacillati</taxon>
        <taxon>Actinomycetota</taxon>
        <taxon>Rubrobacteria</taxon>
        <taxon>Rubrobacterales</taxon>
        <taxon>Rubrobacteraceae</taxon>
        <taxon>environmental samples</taxon>
    </lineage>
</organism>
<dbReference type="Pfam" id="PF15461">
    <property type="entry name" value="BCD"/>
    <property type="match status" value="1"/>
</dbReference>
<keyword evidence="1" id="KW-0479">Metal-binding</keyword>
<dbReference type="GO" id="GO:0016121">
    <property type="term" value="P:carotene catabolic process"/>
    <property type="evidence" value="ECO:0007669"/>
    <property type="project" value="UniProtKB-UniRule"/>
</dbReference>
<keyword evidence="1 2" id="KW-0223">Dioxygenase</keyword>
<accession>A0A6J4PS03</accession>
<sequence>MTATGRGLFSAETLGDLVPWSCASLAIAAGLALGSAQTNGVQLWPWLVSIALFGLPHGACDHLVAARIGGDYRSERTTIATAFFPLYLAGGGAMMLLWIASPAVALGLFLGLTAWHWGSADAAAYREGLAAFVLRSAGRGLLVVSAPLAFHPGRSWEALSSLLEIFGPATVAQTPSWLPSLTVGGLVLGLMLECLLVARDAWRLQRRRAARESVELVLLLVLFYLVSPVAAVGVYFVAWHAWRHTLRTGALLDPEKVGRLPALVAAYHGRALPLTLASVVALAALTLAVGWESPQKLTAVYLVLLSALTVPHSVVVSAWDYRSRLARYRSGPLGVR</sequence>
<keyword evidence="1" id="KW-0560">Oxidoreductase</keyword>
<keyword evidence="1" id="KW-0408">Iron</keyword>
<keyword evidence="1" id="KW-0812">Transmembrane</keyword>
<feature type="binding site" evidence="1">
    <location>
        <position position="57"/>
    </location>
    <ligand>
        <name>Fe cation</name>
        <dbReference type="ChEBI" id="CHEBI:24875"/>
    </ligand>
</feature>
<dbReference type="NCBIfam" id="TIGR03753">
    <property type="entry name" value="blh_monoox"/>
    <property type="match status" value="1"/>
</dbReference>
<feature type="transmembrane region" description="Helical" evidence="1">
    <location>
        <begin position="177"/>
        <end position="196"/>
    </location>
</feature>
<keyword evidence="1" id="KW-1133">Transmembrane helix</keyword>
<comment type="similarity">
    <text evidence="1">Belongs to the Brp/Blh beta-carotene diooxygenase family.</text>
</comment>
<feature type="binding site" evidence="1">
    <location>
        <position position="116"/>
    </location>
    <ligand>
        <name>Fe cation</name>
        <dbReference type="ChEBI" id="CHEBI:24875"/>
    </ligand>
</feature>
<comment type="cofactor">
    <cofactor evidence="1">
        <name>Fe(2+)</name>
        <dbReference type="ChEBI" id="CHEBI:29033"/>
    </cofactor>
</comment>
<dbReference type="GO" id="GO:0005886">
    <property type="term" value="C:plasma membrane"/>
    <property type="evidence" value="ECO:0007669"/>
    <property type="project" value="UniProtKB-SubCell"/>
</dbReference>
<feature type="binding site" evidence="1">
    <location>
        <position position="240"/>
    </location>
    <ligand>
        <name>Fe cation</name>
        <dbReference type="ChEBI" id="CHEBI:24875"/>
    </ligand>
</feature>
<feature type="transmembrane region" description="Helical" evidence="1">
    <location>
        <begin position="271"/>
        <end position="291"/>
    </location>
</feature>
<dbReference type="GO" id="GO:0010436">
    <property type="term" value="F:carotenoid dioxygenase activity"/>
    <property type="evidence" value="ECO:0007669"/>
    <property type="project" value="UniProtKB-UniRule"/>
</dbReference>
<proteinExistence type="inferred from homology"/>
<feature type="binding site" evidence="1">
    <location>
        <position position="244"/>
    </location>
    <ligand>
        <name>Fe cation</name>
        <dbReference type="ChEBI" id="CHEBI:24875"/>
    </ligand>
</feature>
<evidence type="ECO:0000313" key="2">
    <source>
        <dbReference type="EMBL" id="CAA9422703.1"/>
    </source>
</evidence>
<feature type="transmembrane region" description="Helical" evidence="1">
    <location>
        <begin position="43"/>
        <end position="64"/>
    </location>
</feature>
<dbReference type="EC" id="1.13.11.63" evidence="1"/>
<gene>
    <name evidence="2" type="ORF">AVDCRST_MAG82-1561</name>
</gene>